<dbReference type="Proteomes" id="UP001149719">
    <property type="component" value="Unassembled WGS sequence"/>
</dbReference>
<dbReference type="InterPro" id="IPR035965">
    <property type="entry name" value="PAS-like_dom_sf"/>
</dbReference>
<dbReference type="Gene3D" id="3.30.450.20">
    <property type="entry name" value="PAS domain"/>
    <property type="match status" value="2"/>
</dbReference>
<dbReference type="RefSeq" id="WP_269122936.1">
    <property type="nucleotide sequence ID" value="NZ_JAPUBN010000010.1"/>
</dbReference>
<protein>
    <submittedName>
        <fullName evidence="1">Uncharacterized protein</fullName>
    </submittedName>
</protein>
<gene>
    <name evidence="1" type="ORF">O1D97_03800</name>
</gene>
<name>A0ABT4JQX4_9GAMM</name>
<organism evidence="1 2">
    <name type="scientific">Marinomonas phaeophyticola</name>
    <dbReference type="NCBI Taxonomy" id="3004091"/>
    <lineage>
        <taxon>Bacteria</taxon>
        <taxon>Pseudomonadati</taxon>
        <taxon>Pseudomonadota</taxon>
        <taxon>Gammaproteobacteria</taxon>
        <taxon>Oceanospirillales</taxon>
        <taxon>Oceanospirillaceae</taxon>
        <taxon>Marinomonas</taxon>
    </lineage>
</organism>
<evidence type="ECO:0000313" key="1">
    <source>
        <dbReference type="EMBL" id="MCZ2720788.1"/>
    </source>
</evidence>
<accession>A0ABT4JQX4</accession>
<dbReference type="SUPFAM" id="SSF55785">
    <property type="entry name" value="PYP-like sensor domain (PAS domain)"/>
    <property type="match status" value="2"/>
</dbReference>
<evidence type="ECO:0000313" key="2">
    <source>
        <dbReference type="Proteomes" id="UP001149719"/>
    </source>
</evidence>
<sequence length="290" mass="34098">MNIMLQSLLEKYSLPKNIIEQDAFINEVHAYIEEVSKQNALLQNYIDLTTVELVQRYENLELSNHLFEATFNAARDAMLVTEMGSDTFRFNDEFKRLWHLSDELNGEIDRQTCVRHILDQVLDPETLEATILNDMKTFHNRSDVLQLKDGRLFEYESRTRFYQGEKIGRLYCINDITQLVNDKRVLEKSQNDLIQAHKLSRMGSWSLDLSTRKIVLSKSLLLLLDLPDGEQYWSLEQYLSCIPEHERERVFNSIANLLSYKSVFQIEHRFITPQGKEFYINVQGGYEKNS</sequence>
<proteinExistence type="predicted"/>
<reference evidence="1" key="1">
    <citation type="submission" date="2022-12" db="EMBL/GenBank/DDBJ databases">
        <title>Marinomonas 15G1-11 sp. nov, isolated from marine algae.</title>
        <authorList>
            <person name="Butt M."/>
            <person name="Choi D.G."/>
            <person name="Kim J.M."/>
            <person name="Lee J.K."/>
            <person name="Baek J.H."/>
            <person name="Jeon C.O."/>
        </authorList>
    </citation>
    <scope>NUCLEOTIDE SEQUENCE</scope>
    <source>
        <strain evidence="1">15G1-11</strain>
    </source>
</reference>
<comment type="caution">
    <text evidence="1">The sequence shown here is derived from an EMBL/GenBank/DDBJ whole genome shotgun (WGS) entry which is preliminary data.</text>
</comment>
<dbReference type="EMBL" id="JAPUBN010000010">
    <property type="protein sequence ID" value="MCZ2720788.1"/>
    <property type="molecule type" value="Genomic_DNA"/>
</dbReference>
<keyword evidence="2" id="KW-1185">Reference proteome</keyword>